<dbReference type="SUPFAM" id="SSF47648">
    <property type="entry name" value="Nucleoside phosphorylase/phosphoribosyltransferase N-terminal domain"/>
    <property type="match status" value="1"/>
</dbReference>
<dbReference type="PANTHER" id="PTHR43285">
    <property type="entry name" value="ANTHRANILATE PHOSPHORIBOSYLTRANSFERASE"/>
    <property type="match status" value="1"/>
</dbReference>
<dbReference type="GO" id="GO:0005829">
    <property type="term" value="C:cytosol"/>
    <property type="evidence" value="ECO:0007669"/>
    <property type="project" value="TreeGrafter"/>
</dbReference>
<dbReference type="Gene3D" id="1.20.970.10">
    <property type="entry name" value="Transferase, Pyrimidine Nucleoside Phosphorylase, Chain C"/>
    <property type="match status" value="1"/>
</dbReference>
<evidence type="ECO:0000256" key="1">
    <source>
        <dbReference type="ARBA" id="ARBA00022676"/>
    </source>
</evidence>
<keyword evidence="1" id="KW-0328">Glycosyltransferase</keyword>
<feature type="domain" description="Glycosyl transferase family 3 N-terminal" evidence="4">
    <location>
        <begin position="9"/>
        <end position="72"/>
    </location>
</feature>
<dbReference type="Pfam" id="PF02885">
    <property type="entry name" value="Glycos_trans_3N"/>
    <property type="match status" value="1"/>
</dbReference>
<accession>A0A382KG34</accession>
<dbReference type="InterPro" id="IPR005940">
    <property type="entry name" value="Anthranilate_Pribosyl_Tfrase"/>
</dbReference>
<evidence type="ECO:0008006" key="6">
    <source>
        <dbReference type="Google" id="ProtNLM"/>
    </source>
</evidence>
<evidence type="ECO:0000259" key="3">
    <source>
        <dbReference type="Pfam" id="PF00591"/>
    </source>
</evidence>
<dbReference type="AlphaFoldDB" id="A0A382KG34"/>
<protein>
    <recommendedName>
        <fullName evidence="6">Glycosyl transferase family 3 N-terminal domain-containing protein</fullName>
    </recommendedName>
</protein>
<dbReference type="Gene3D" id="3.40.1030.10">
    <property type="entry name" value="Nucleoside phosphorylase/phosphoribosyltransferase catalytic domain"/>
    <property type="match status" value="1"/>
</dbReference>
<evidence type="ECO:0000259" key="4">
    <source>
        <dbReference type="Pfam" id="PF02885"/>
    </source>
</evidence>
<dbReference type="GO" id="GO:0000162">
    <property type="term" value="P:L-tryptophan biosynthetic process"/>
    <property type="evidence" value="ECO:0007669"/>
    <property type="project" value="InterPro"/>
</dbReference>
<dbReference type="PANTHER" id="PTHR43285:SF2">
    <property type="entry name" value="ANTHRANILATE PHOSPHORIBOSYLTRANSFERASE"/>
    <property type="match status" value="1"/>
</dbReference>
<dbReference type="InterPro" id="IPR036320">
    <property type="entry name" value="Glycosyl_Trfase_fam3_N_dom_sf"/>
</dbReference>
<feature type="domain" description="Glycosyl transferase family 3" evidence="3">
    <location>
        <begin position="97"/>
        <end position="272"/>
    </location>
</feature>
<dbReference type="InterPro" id="IPR035902">
    <property type="entry name" value="Nuc_phospho_transferase"/>
</dbReference>
<reference evidence="5" key="1">
    <citation type="submission" date="2018-05" db="EMBL/GenBank/DDBJ databases">
        <authorList>
            <person name="Lanie J.A."/>
            <person name="Ng W.-L."/>
            <person name="Kazmierczak K.M."/>
            <person name="Andrzejewski T.M."/>
            <person name="Davidsen T.M."/>
            <person name="Wayne K.J."/>
            <person name="Tettelin H."/>
            <person name="Glass J.I."/>
            <person name="Rusch D."/>
            <person name="Podicherti R."/>
            <person name="Tsui H.-C.T."/>
            <person name="Winkler M.E."/>
        </authorList>
    </citation>
    <scope>NUCLEOTIDE SEQUENCE</scope>
</reference>
<keyword evidence="2" id="KW-0808">Transferase</keyword>
<sequence>MSSQNLIHSIIQRIATGPELSKNIETEEAEAAMSAILSGEIDEVQSAIFLIALRMKRETMDENIGILEALLKFTDSQKINVDDLVDLGDPYSGYNRSIPISAFLPPLLAELGLPTLIHGLDSVSPKYGLTHRHINQALGMNVDLSVSESKARIEDSNIGWSYVDQNQYCKPLHDLVPLRNKVVKRTVLNTVETLIGPLRGKNTHSILGYVHKPYPPIYAALCEKIGFNSSLLIRGIEGGVVPSLRQKGLMISYHKGVEKARVDIDPKLLGINSELRAIGLPK</sequence>
<gene>
    <name evidence="5" type="ORF">METZ01_LOCUS275166</name>
</gene>
<dbReference type="EMBL" id="UINC01079880">
    <property type="protein sequence ID" value="SVC22312.1"/>
    <property type="molecule type" value="Genomic_DNA"/>
</dbReference>
<proteinExistence type="predicted"/>
<organism evidence="5">
    <name type="scientific">marine metagenome</name>
    <dbReference type="NCBI Taxonomy" id="408172"/>
    <lineage>
        <taxon>unclassified sequences</taxon>
        <taxon>metagenomes</taxon>
        <taxon>ecological metagenomes</taxon>
    </lineage>
</organism>
<name>A0A382KG34_9ZZZZ</name>
<evidence type="ECO:0000313" key="5">
    <source>
        <dbReference type="EMBL" id="SVC22312.1"/>
    </source>
</evidence>
<dbReference type="GO" id="GO:0004048">
    <property type="term" value="F:anthranilate phosphoribosyltransferase activity"/>
    <property type="evidence" value="ECO:0007669"/>
    <property type="project" value="InterPro"/>
</dbReference>
<dbReference type="InterPro" id="IPR017459">
    <property type="entry name" value="Glycosyl_Trfase_fam3_N_dom"/>
</dbReference>
<feature type="non-terminal residue" evidence="5">
    <location>
        <position position="282"/>
    </location>
</feature>
<evidence type="ECO:0000256" key="2">
    <source>
        <dbReference type="ARBA" id="ARBA00022679"/>
    </source>
</evidence>
<dbReference type="SUPFAM" id="SSF52418">
    <property type="entry name" value="Nucleoside phosphorylase/phosphoribosyltransferase catalytic domain"/>
    <property type="match status" value="1"/>
</dbReference>
<dbReference type="Pfam" id="PF00591">
    <property type="entry name" value="Glycos_transf_3"/>
    <property type="match status" value="1"/>
</dbReference>
<dbReference type="InterPro" id="IPR000312">
    <property type="entry name" value="Glycosyl_Trfase_fam3"/>
</dbReference>